<evidence type="ECO:0000256" key="1">
    <source>
        <dbReference type="ARBA" id="ARBA00022741"/>
    </source>
</evidence>
<organism evidence="4 5">
    <name type="scientific">Thermanaerosceptrum fracticalcis</name>
    <dbReference type="NCBI Taxonomy" id="1712410"/>
    <lineage>
        <taxon>Bacteria</taxon>
        <taxon>Bacillati</taxon>
        <taxon>Bacillota</taxon>
        <taxon>Clostridia</taxon>
        <taxon>Eubacteriales</taxon>
        <taxon>Peptococcaceae</taxon>
        <taxon>Thermanaerosceptrum</taxon>
    </lineage>
</organism>
<dbReference type="Pfam" id="PF04461">
    <property type="entry name" value="YajQ"/>
    <property type="match status" value="1"/>
</dbReference>
<keyword evidence="1 3" id="KW-0547">Nucleotide-binding</keyword>
<dbReference type="KEGG" id="tfr:BR63_08565"/>
<dbReference type="InterPro" id="IPR007551">
    <property type="entry name" value="YajQ/Smlt4090-like"/>
</dbReference>
<comment type="function">
    <text evidence="3">Nucleotide-binding protein.</text>
</comment>
<dbReference type="HAMAP" id="MF_00632">
    <property type="entry name" value="UPF0234"/>
    <property type="match status" value="1"/>
</dbReference>
<dbReference type="NCBIfam" id="NF003819">
    <property type="entry name" value="PRK05412.1"/>
    <property type="match status" value="1"/>
</dbReference>
<dbReference type="Proteomes" id="UP000515847">
    <property type="component" value="Chromosome"/>
</dbReference>
<sequence>MAKENSFDIVSEVDLQEVDNAVNQTIKEISQRFDFKGSKADVELSKEDEIKVVADDEYKLKSVIDILQSKMVRRGVSLKFLEYGKIEPAAGGTVRQIITIKKGISKEKGKEIVNVIKNMKLKVQAQIQEDQVRVSGKERDDLQKVIQHLKQQDFGIELQFTNYRTF</sequence>
<keyword evidence="5" id="KW-1185">Reference proteome</keyword>
<evidence type="ECO:0000256" key="2">
    <source>
        <dbReference type="ARBA" id="ARBA00093450"/>
    </source>
</evidence>
<accession>A0A7G6E2Q8</accession>
<name>A0A7G6E2Q8_THEFR</name>
<dbReference type="GO" id="GO:0000166">
    <property type="term" value="F:nucleotide binding"/>
    <property type="evidence" value="ECO:0007669"/>
    <property type="project" value="UniProtKB-UniRule"/>
</dbReference>
<dbReference type="AlphaFoldDB" id="A0A7G6E2Q8"/>
<evidence type="ECO:0000313" key="4">
    <source>
        <dbReference type="EMBL" id="QNB46362.1"/>
    </source>
</evidence>
<dbReference type="EMBL" id="CP045798">
    <property type="protein sequence ID" value="QNB46362.1"/>
    <property type="molecule type" value="Genomic_DNA"/>
</dbReference>
<dbReference type="InterPro" id="IPR036183">
    <property type="entry name" value="YajQ-like_sf"/>
</dbReference>
<dbReference type="SUPFAM" id="SSF89963">
    <property type="entry name" value="YajQ-like"/>
    <property type="match status" value="2"/>
</dbReference>
<dbReference type="GO" id="GO:0005829">
    <property type="term" value="C:cytosol"/>
    <property type="evidence" value="ECO:0007669"/>
    <property type="project" value="TreeGrafter"/>
</dbReference>
<dbReference type="RefSeq" id="WP_034422542.1">
    <property type="nucleotide sequence ID" value="NZ_CP045798.1"/>
</dbReference>
<dbReference type="PANTHER" id="PTHR30476">
    <property type="entry name" value="UPF0234 PROTEIN YAJQ"/>
    <property type="match status" value="1"/>
</dbReference>
<evidence type="ECO:0000256" key="3">
    <source>
        <dbReference type="HAMAP-Rule" id="MF_00632"/>
    </source>
</evidence>
<dbReference type="OrthoDB" id="9801447at2"/>
<dbReference type="Gene3D" id="3.30.70.860">
    <property type="match status" value="1"/>
</dbReference>
<reference evidence="4 5" key="1">
    <citation type="journal article" date="2019" name="Front. Microbiol.">
        <title>Thermoanaerosceptrum fracticalcis gen. nov. sp. nov., a Novel Fumarate-Fermenting Microorganism From a Deep Fractured Carbonate Aquifer of the US Great Basin.</title>
        <authorList>
            <person name="Hamilton-Brehm S.D."/>
            <person name="Stewart L.E."/>
            <person name="Zavarin M."/>
            <person name="Caldwell M."/>
            <person name="Lawson P.A."/>
            <person name="Onstott T.C."/>
            <person name="Grzymski J."/>
            <person name="Neveux I."/>
            <person name="Lollar B.S."/>
            <person name="Russell C.E."/>
            <person name="Moser D.P."/>
        </authorList>
    </citation>
    <scope>NUCLEOTIDE SEQUENCE [LARGE SCALE GENOMIC DNA]</scope>
    <source>
        <strain evidence="4 5">DRI-13</strain>
    </source>
</reference>
<dbReference type="PANTHER" id="PTHR30476:SF0">
    <property type="entry name" value="UPF0234 PROTEIN YAJQ"/>
    <property type="match status" value="1"/>
</dbReference>
<dbReference type="InterPro" id="IPR035570">
    <property type="entry name" value="UPF0234_N"/>
</dbReference>
<dbReference type="InterPro" id="IPR035571">
    <property type="entry name" value="UPF0234-like_C"/>
</dbReference>
<protein>
    <recommendedName>
        <fullName evidence="3">Nucleotide-binding protein BR63_08565</fullName>
    </recommendedName>
</protein>
<dbReference type="CDD" id="cd11740">
    <property type="entry name" value="YajQ_like"/>
    <property type="match status" value="1"/>
</dbReference>
<dbReference type="Gene3D" id="3.30.70.990">
    <property type="entry name" value="YajQ-like, domain 2"/>
    <property type="match status" value="1"/>
</dbReference>
<comment type="similarity">
    <text evidence="2 3">Belongs to the YajQ family.</text>
</comment>
<proteinExistence type="inferred from homology"/>
<evidence type="ECO:0000313" key="5">
    <source>
        <dbReference type="Proteomes" id="UP000515847"/>
    </source>
</evidence>
<gene>
    <name evidence="4" type="ORF">BR63_08565</name>
</gene>